<feature type="domain" description="PI4-kinase N-terminal" evidence="2">
    <location>
        <begin position="1"/>
        <end position="56"/>
    </location>
</feature>
<evidence type="ECO:0000256" key="1">
    <source>
        <dbReference type="ARBA" id="ARBA00006209"/>
    </source>
</evidence>
<reference evidence="3" key="1">
    <citation type="journal article" date="2014" name="Nat. Commun.">
        <title>The emerging biofuel crop Camelina sativa retains a highly undifferentiated hexaploid genome structure.</title>
        <authorList>
            <person name="Kagale S."/>
            <person name="Koh C."/>
            <person name="Nixon J."/>
            <person name="Bollina V."/>
            <person name="Clarke W.E."/>
            <person name="Tuteja R."/>
            <person name="Spillane C."/>
            <person name="Robinson S.J."/>
            <person name="Links M.G."/>
            <person name="Clarke C."/>
            <person name="Higgins E.E."/>
            <person name="Huebert T."/>
            <person name="Sharpe A.G."/>
            <person name="Parkin I.A."/>
        </authorList>
    </citation>
    <scope>NUCLEOTIDE SEQUENCE [LARGE SCALE GENOMIC DNA]</scope>
    <source>
        <strain evidence="3">cv. DH55</strain>
    </source>
</reference>
<reference evidence="4" key="2">
    <citation type="submission" date="2025-08" db="UniProtKB">
        <authorList>
            <consortium name="RefSeq"/>
        </authorList>
    </citation>
    <scope>IDENTIFICATION</scope>
    <source>
        <tissue evidence="4">Leaf</tissue>
    </source>
</reference>
<comment type="similarity">
    <text evidence="1">Belongs to the PI3/PI4-kinase family. Type III PI4K subfamily.</text>
</comment>
<organism evidence="3 4">
    <name type="scientific">Camelina sativa</name>
    <name type="common">False flax</name>
    <name type="synonym">Myagrum sativum</name>
    <dbReference type="NCBI Taxonomy" id="90675"/>
    <lineage>
        <taxon>Eukaryota</taxon>
        <taxon>Viridiplantae</taxon>
        <taxon>Streptophyta</taxon>
        <taxon>Embryophyta</taxon>
        <taxon>Tracheophyta</taxon>
        <taxon>Spermatophyta</taxon>
        <taxon>Magnoliopsida</taxon>
        <taxon>eudicotyledons</taxon>
        <taxon>Gunneridae</taxon>
        <taxon>Pentapetalae</taxon>
        <taxon>rosids</taxon>
        <taxon>malvids</taxon>
        <taxon>Brassicales</taxon>
        <taxon>Brassicaceae</taxon>
        <taxon>Camelineae</taxon>
        <taxon>Camelina</taxon>
    </lineage>
</organism>
<dbReference type="GeneID" id="109132135"/>
<name>A0ABM1RIE6_CAMSA</name>
<dbReference type="RefSeq" id="XP_019098784.1">
    <property type="nucleotide sequence ID" value="XM_019243239.1"/>
</dbReference>
<accession>A0ABM1RIE6</accession>
<dbReference type="Proteomes" id="UP000694864">
    <property type="component" value="Unplaced"/>
</dbReference>
<evidence type="ECO:0000259" key="2">
    <source>
        <dbReference type="Pfam" id="PF19274"/>
    </source>
</evidence>
<dbReference type="InterPro" id="IPR045495">
    <property type="entry name" value="PI4K_N"/>
</dbReference>
<evidence type="ECO:0000313" key="4">
    <source>
        <dbReference type="RefSeq" id="XP_019098784.1"/>
    </source>
</evidence>
<proteinExistence type="inferred from homology"/>
<dbReference type="Pfam" id="PF19274">
    <property type="entry name" value="PI4K_N"/>
    <property type="match status" value="1"/>
</dbReference>
<feature type="non-terminal residue" evidence="4">
    <location>
        <position position="80"/>
    </location>
</feature>
<keyword evidence="3" id="KW-1185">Reference proteome</keyword>
<protein>
    <submittedName>
        <fullName evidence="4">Phosphatidylinositol 4-kinase alpha 1-like</fullName>
    </submittedName>
</protein>
<evidence type="ECO:0000313" key="3">
    <source>
        <dbReference type="Proteomes" id="UP000694864"/>
    </source>
</evidence>
<feature type="non-terminal residue" evidence="4">
    <location>
        <position position="1"/>
    </location>
</feature>
<sequence length="80" mass="8099">AVMAAAAAASGANLKTSGAFNLEVLSTSVVSATVKCNHTGQIAGMLRLENSVGGFSINEMLISNSVRLLQQFVSTAEKGG</sequence>
<gene>
    <name evidence="4" type="primary">LOC109132135</name>
</gene>